<evidence type="ECO:0000256" key="6">
    <source>
        <dbReference type="ARBA" id="ARBA00022605"/>
    </source>
</evidence>
<evidence type="ECO:0000256" key="10">
    <source>
        <dbReference type="ARBA" id="ARBA00022840"/>
    </source>
</evidence>
<evidence type="ECO:0000256" key="8">
    <source>
        <dbReference type="ARBA" id="ARBA00022741"/>
    </source>
</evidence>
<evidence type="ECO:0000256" key="11">
    <source>
        <dbReference type="ARBA" id="ARBA00023141"/>
    </source>
</evidence>
<organism evidence="16 17">
    <name type="scientific">Candidatus Enterenecus faecium</name>
    <dbReference type="NCBI Taxonomy" id="2840780"/>
    <lineage>
        <taxon>Bacteria</taxon>
        <taxon>Bacillati</taxon>
        <taxon>Bacillota</taxon>
        <taxon>Clostridia</taxon>
        <taxon>Eubacteriales</taxon>
        <taxon>Candidatus Enterenecus</taxon>
    </lineage>
</organism>
<dbReference type="InterPro" id="IPR000623">
    <property type="entry name" value="Shikimate_kinase/TSH1"/>
</dbReference>
<dbReference type="GO" id="GO:0009423">
    <property type="term" value="P:chorismate biosynthetic process"/>
    <property type="evidence" value="ECO:0007669"/>
    <property type="project" value="UniProtKB-UniRule"/>
</dbReference>
<dbReference type="EMBL" id="DVFO01000063">
    <property type="protein sequence ID" value="HIQ61175.1"/>
    <property type="molecule type" value="Genomic_DNA"/>
</dbReference>
<dbReference type="Proteomes" id="UP000886879">
    <property type="component" value="Unassembled WGS sequence"/>
</dbReference>
<dbReference type="EC" id="2.7.1.71" evidence="14"/>
<dbReference type="GO" id="GO:0008652">
    <property type="term" value="P:amino acid biosynthetic process"/>
    <property type="evidence" value="ECO:0007669"/>
    <property type="project" value="UniProtKB-KW"/>
</dbReference>
<dbReference type="GO" id="GO:0003855">
    <property type="term" value="F:3-dehydroquinate dehydratase activity"/>
    <property type="evidence" value="ECO:0007669"/>
    <property type="project" value="UniProtKB-UniRule"/>
</dbReference>
<reference evidence="16" key="2">
    <citation type="journal article" date="2021" name="PeerJ">
        <title>Extensive microbial diversity within the chicken gut microbiome revealed by metagenomics and culture.</title>
        <authorList>
            <person name="Gilroy R."/>
            <person name="Ravi A."/>
            <person name="Getino M."/>
            <person name="Pursley I."/>
            <person name="Horton D.L."/>
            <person name="Alikhan N.F."/>
            <person name="Baker D."/>
            <person name="Gharbi K."/>
            <person name="Hall N."/>
            <person name="Watson M."/>
            <person name="Adriaenssens E.M."/>
            <person name="Foster-Nyarko E."/>
            <person name="Jarju S."/>
            <person name="Secka A."/>
            <person name="Antonio M."/>
            <person name="Oren A."/>
            <person name="Chaudhuri R.R."/>
            <person name="La Ragione R."/>
            <person name="Hildebrand F."/>
            <person name="Pallen M.J."/>
        </authorList>
    </citation>
    <scope>NUCLEOTIDE SEQUENCE</scope>
    <source>
        <strain evidence="16">ChiGjej2B2-12916</strain>
    </source>
</reference>
<feature type="binding site" evidence="15">
    <location>
        <position position="279"/>
    </location>
    <ligand>
        <name>substrate</name>
    </ligand>
</feature>
<proteinExistence type="inferred from homology"/>
<evidence type="ECO:0000256" key="7">
    <source>
        <dbReference type="ARBA" id="ARBA00022679"/>
    </source>
</evidence>
<keyword evidence="7 14" id="KW-0808">Transferase</keyword>
<dbReference type="EC" id="4.2.1.10" evidence="15"/>
<evidence type="ECO:0000256" key="4">
    <source>
        <dbReference type="ARBA" id="ARBA00011037"/>
    </source>
</evidence>
<dbReference type="GO" id="GO:0000287">
    <property type="term" value="F:magnesium ion binding"/>
    <property type="evidence" value="ECO:0007669"/>
    <property type="project" value="UniProtKB-UniRule"/>
</dbReference>
<dbReference type="PRINTS" id="PR01100">
    <property type="entry name" value="SHIKIMTKNASE"/>
</dbReference>
<dbReference type="GO" id="GO:0009073">
    <property type="term" value="P:aromatic amino acid family biosynthetic process"/>
    <property type="evidence" value="ECO:0007669"/>
    <property type="project" value="UniProtKB-KW"/>
</dbReference>
<dbReference type="GO" id="GO:0005524">
    <property type="term" value="F:ATP binding"/>
    <property type="evidence" value="ECO:0007669"/>
    <property type="project" value="UniProtKB-UniRule"/>
</dbReference>
<dbReference type="InterPro" id="IPR023000">
    <property type="entry name" value="Shikimate_kinase_CS"/>
</dbReference>
<comment type="pathway">
    <text evidence="2 14">Metabolic intermediate biosynthesis; chorismate biosynthesis; chorismate from D-erythrose 4-phosphate and phosphoenolpyruvate: step 5/7.</text>
</comment>
<feature type="binding site" evidence="14">
    <location>
        <position position="15"/>
    </location>
    <ligand>
        <name>Mg(2+)</name>
        <dbReference type="ChEBI" id="CHEBI:18420"/>
    </ligand>
</feature>
<evidence type="ECO:0000313" key="16">
    <source>
        <dbReference type="EMBL" id="HIQ61175.1"/>
    </source>
</evidence>
<feature type="binding site" evidence="15">
    <location>
        <position position="242"/>
    </location>
    <ligand>
        <name>substrate</name>
    </ligand>
</feature>
<dbReference type="InterPro" id="IPR001874">
    <property type="entry name" value="DHquinase_II"/>
</dbReference>
<comment type="subcellular location">
    <subcellularLocation>
        <location evidence="14">Cytoplasm</location>
    </subcellularLocation>
</comment>
<comment type="cofactor">
    <cofactor evidence="14">
        <name>Mg(2+)</name>
        <dbReference type="ChEBI" id="CHEBI:18420"/>
    </cofactor>
    <text evidence="14">Binds 1 Mg(2+) ion per subunit.</text>
</comment>
<dbReference type="SUPFAM" id="SSF52540">
    <property type="entry name" value="P-loop containing nucleoside triphosphate hydrolases"/>
    <property type="match status" value="1"/>
</dbReference>
<feature type="binding site" evidence="15">
    <location>
        <position position="255"/>
    </location>
    <ligand>
        <name>substrate</name>
    </ligand>
</feature>
<accession>A0A9D1CGZ7</accession>
<feature type="binding site" evidence="14">
    <location>
        <position position="57"/>
    </location>
    <ligand>
        <name>substrate</name>
    </ligand>
</feature>
<comment type="caution">
    <text evidence="16">The sequence shown here is derived from an EMBL/GenBank/DDBJ whole genome shotgun (WGS) entry which is preliminary data.</text>
</comment>
<name>A0A9D1CGZ7_9FIRM</name>
<dbReference type="NCBIfam" id="NF003807">
    <property type="entry name" value="PRK05395.1-4"/>
    <property type="match status" value="1"/>
</dbReference>
<dbReference type="AlphaFoldDB" id="A0A9D1CGZ7"/>
<comment type="pathway">
    <text evidence="3 15">Metabolic intermediate biosynthesis; chorismate biosynthesis; chorismate from D-erythrose 4-phosphate and phosphoenolpyruvate: step 3/7.</text>
</comment>
<dbReference type="InterPro" id="IPR036441">
    <property type="entry name" value="DHquinase_II_sf"/>
</dbReference>
<dbReference type="InterPro" id="IPR031322">
    <property type="entry name" value="Shikimate/glucono_kinase"/>
</dbReference>
<keyword evidence="14" id="KW-0460">Magnesium</keyword>
<evidence type="ECO:0000256" key="5">
    <source>
        <dbReference type="ARBA" id="ARBA00011193"/>
    </source>
</evidence>
<keyword evidence="8 14" id="KW-0547">Nucleotide-binding</keyword>
<comment type="function">
    <text evidence="14">Catalyzes the specific phosphorylation of the 3-hydroxyl group of shikimic acid using ATP as a cosubstrate.</text>
</comment>
<feature type="binding site" evidence="14">
    <location>
        <position position="133"/>
    </location>
    <ligand>
        <name>substrate</name>
    </ligand>
</feature>
<comment type="function">
    <text evidence="15">Catalyzes a trans-dehydration via an enolate intermediate.</text>
</comment>
<dbReference type="Pfam" id="PF01220">
    <property type="entry name" value="DHquinase_II"/>
    <property type="match status" value="1"/>
</dbReference>
<evidence type="ECO:0000256" key="14">
    <source>
        <dbReference type="HAMAP-Rule" id="MF_00109"/>
    </source>
</evidence>
<feature type="binding site" evidence="15">
    <location>
        <position position="248"/>
    </location>
    <ligand>
        <name>substrate</name>
    </ligand>
</feature>
<dbReference type="HAMAP" id="MF_00109">
    <property type="entry name" value="Shikimate_kinase"/>
    <property type="match status" value="1"/>
</dbReference>
<reference evidence="16" key="1">
    <citation type="submission" date="2020-10" db="EMBL/GenBank/DDBJ databases">
        <authorList>
            <person name="Gilroy R."/>
        </authorList>
    </citation>
    <scope>NUCLEOTIDE SEQUENCE</scope>
    <source>
        <strain evidence="16">ChiGjej2B2-12916</strain>
    </source>
</reference>
<evidence type="ECO:0000256" key="1">
    <source>
        <dbReference type="ARBA" id="ARBA00001864"/>
    </source>
</evidence>
<keyword evidence="6 15" id="KW-0028">Amino-acid biosynthesis</keyword>
<comment type="catalytic activity">
    <reaction evidence="1 15">
        <text>3-dehydroquinate = 3-dehydroshikimate + H2O</text>
        <dbReference type="Rhea" id="RHEA:21096"/>
        <dbReference type="ChEBI" id="CHEBI:15377"/>
        <dbReference type="ChEBI" id="CHEBI:16630"/>
        <dbReference type="ChEBI" id="CHEBI:32364"/>
        <dbReference type="EC" id="4.2.1.10"/>
    </reaction>
</comment>
<evidence type="ECO:0000256" key="9">
    <source>
        <dbReference type="ARBA" id="ARBA00022777"/>
    </source>
</evidence>
<comment type="caution">
    <text evidence="15">Lacks conserved residue(s) required for the propagation of feature annotation.</text>
</comment>
<dbReference type="PANTHER" id="PTHR21272:SF3">
    <property type="entry name" value="CATABOLIC 3-DEHYDROQUINASE"/>
    <property type="match status" value="1"/>
</dbReference>
<comment type="similarity">
    <text evidence="4 15">Belongs to the type-II 3-dehydroquinase family.</text>
</comment>
<dbReference type="CDD" id="cd00466">
    <property type="entry name" value="DHQase_II"/>
    <property type="match status" value="1"/>
</dbReference>
<comment type="similarity">
    <text evidence="14">Belongs to the shikimate kinase family.</text>
</comment>
<dbReference type="Gene3D" id="3.40.50.300">
    <property type="entry name" value="P-loop containing nucleotide triphosphate hydrolases"/>
    <property type="match status" value="1"/>
</dbReference>
<dbReference type="CDD" id="cd00464">
    <property type="entry name" value="SK"/>
    <property type="match status" value="1"/>
</dbReference>
<evidence type="ECO:0000256" key="15">
    <source>
        <dbReference type="HAMAP-Rule" id="MF_00169"/>
    </source>
</evidence>
<keyword evidence="14" id="KW-0479">Metal-binding</keyword>
<evidence type="ECO:0000256" key="2">
    <source>
        <dbReference type="ARBA" id="ARBA00004842"/>
    </source>
</evidence>
<keyword evidence="14" id="KW-0963">Cytoplasm</keyword>
<keyword evidence="10 14" id="KW-0067">ATP-binding</keyword>
<feature type="binding site" evidence="14">
    <location>
        <position position="33"/>
    </location>
    <ligand>
        <name>substrate</name>
    </ligand>
</feature>
<evidence type="ECO:0000256" key="12">
    <source>
        <dbReference type="ARBA" id="ARBA00023239"/>
    </source>
</evidence>
<keyword evidence="12 15" id="KW-0456">Lyase</keyword>
<feature type="binding site" evidence="14">
    <location>
        <begin position="11"/>
        <end position="16"/>
    </location>
    <ligand>
        <name>ATP</name>
        <dbReference type="ChEBI" id="CHEBI:30616"/>
    </ligand>
</feature>
<sequence>MKNIILIGMMGCGKTTAGHMLAQQLGRPFVDCDELMEGTTGRTISQIFAQDGERGFRSLESQVLEQLSSQEGLVIATGGGAVLSRKNVISLRRNGILVFLDRPIDEICACLDTEGRPLAQEGHHAFVERHHHRLPLYLSAADVIIQDFSTPEATVAEILEKISEVGKKFLIINGPNLNLLGKGDVELYGRENHENYASLCTMIEEYAKVHNSTATCYQSNHEGDIVDQIQAADGVYDAIIINPGAYAHYSYAILDALQAVNTPAFEVLIGNIHTREPFRSVSVTASGCVGQIYGLGLQGYLRAMDFFLKGGQ</sequence>
<comment type="subunit">
    <text evidence="14">Monomer.</text>
</comment>
<dbReference type="PANTHER" id="PTHR21272">
    <property type="entry name" value="CATABOLIC 3-DEHYDROQUINASE"/>
    <property type="match status" value="1"/>
</dbReference>
<dbReference type="GO" id="GO:0004765">
    <property type="term" value="F:shikimate kinase activity"/>
    <property type="evidence" value="ECO:0007669"/>
    <property type="project" value="UniProtKB-UniRule"/>
</dbReference>
<dbReference type="GO" id="GO:0005737">
    <property type="term" value="C:cytoplasm"/>
    <property type="evidence" value="ECO:0007669"/>
    <property type="project" value="UniProtKB-SubCell"/>
</dbReference>
<comment type="catalytic activity">
    <reaction evidence="13 14">
        <text>shikimate + ATP = 3-phosphoshikimate + ADP + H(+)</text>
        <dbReference type="Rhea" id="RHEA:13121"/>
        <dbReference type="ChEBI" id="CHEBI:15378"/>
        <dbReference type="ChEBI" id="CHEBI:30616"/>
        <dbReference type="ChEBI" id="CHEBI:36208"/>
        <dbReference type="ChEBI" id="CHEBI:145989"/>
        <dbReference type="ChEBI" id="CHEBI:456216"/>
        <dbReference type="EC" id="2.7.1.71"/>
    </reaction>
</comment>
<gene>
    <name evidence="14" type="primary">aroK</name>
    <name evidence="15" type="synonym">aroQ</name>
    <name evidence="16" type="ORF">IAD31_06225</name>
</gene>
<dbReference type="Gene3D" id="3.40.50.9100">
    <property type="entry name" value="Dehydroquinase, class II"/>
    <property type="match status" value="1"/>
</dbReference>
<dbReference type="NCBIfam" id="NF003805">
    <property type="entry name" value="PRK05395.1-2"/>
    <property type="match status" value="1"/>
</dbReference>
<keyword evidence="9 14" id="KW-0418">Kinase</keyword>
<evidence type="ECO:0000256" key="3">
    <source>
        <dbReference type="ARBA" id="ARBA00004902"/>
    </source>
</evidence>
<keyword evidence="11 15" id="KW-0057">Aromatic amino acid biosynthesis</keyword>
<dbReference type="PROSITE" id="PS01128">
    <property type="entry name" value="SHIKIMATE_KINASE"/>
    <property type="match status" value="1"/>
</dbReference>
<evidence type="ECO:0000256" key="13">
    <source>
        <dbReference type="ARBA" id="ARBA00048567"/>
    </source>
</evidence>
<dbReference type="InterPro" id="IPR027417">
    <property type="entry name" value="P-loop_NTPase"/>
</dbReference>
<protein>
    <recommendedName>
        <fullName evidence="14 15">Multifunctional fusion protein</fullName>
    </recommendedName>
    <domain>
        <recommendedName>
            <fullName evidence="15">3-dehydroquinate dehydratase</fullName>
            <shortName evidence="15">3-dehydroquinase</shortName>
            <ecNumber evidence="15">4.2.1.10</ecNumber>
        </recommendedName>
        <alternativeName>
            <fullName evidence="15">Type II DHQase</fullName>
        </alternativeName>
    </domain>
    <domain>
        <recommendedName>
            <fullName evidence="14">Shikimate kinase</fullName>
            <shortName evidence="14">SK</shortName>
            <ecNumber evidence="14">2.7.1.71</ecNumber>
        </recommendedName>
    </domain>
</protein>
<dbReference type="HAMAP" id="MF_00169">
    <property type="entry name" value="AroQ"/>
    <property type="match status" value="1"/>
</dbReference>
<feature type="active site" description="Proton acceptor" evidence="15">
    <location>
        <position position="188"/>
    </location>
</feature>
<evidence type="ECO:0000313" key="17">
    <source>
        <dbReference type="Proteomes" id="UP000886879"/>
    </source>
</evidence>
<comment type="subunit">
    <text evidence="5 15">Homododecamer.</text>
</comment>
<dbReference type="Pfam" id="PF01202">
    <property type="entry name" value="SKI"/>
    <property type="match status" value="1"/>
</dbReference>
<feature type="binding site" evidence="14">
    <location>
        <position position="116"/>
    </location>
    <ligand>
        <name>ATP</name>
        <dbReference type="ChEBI" id="CHEBI:30616"/>
    </ligand>
</feature>
<dbReference type="SUPFAM" id="SSF52304">
    <property type="entry name" value="Type II 3-dehydroquinate dehydratase"/>
    <property type="match status" value="1"/>
</dbReference>
<dbReference type="GO" id="GO:0019631">
    <property type="term" value="P:quinate catabolic process"/>
    <property type="evidence" value="ECO:0007669"/>
    <property type="project" value="TreeGrafter"/>
</dbReference>
<feature type="binding site" evidence="14">
    <location>
        <position position="79"/>
    </location>
    <ligand>
        <name>substrate</name>
    </ligand>
</feature>